<sequence length="143" mass="15106">MSLPERVDLLVVGAGTAGAAVASLGARAGLRTLLIDRAPLDRAGAQWINAVPRWCFDDARIAQPRGAELVGDEVPYHFVAGEGHVVVRDHGVLELDMHLLVARLQQDARDAGATLEERCARSGSRAAWSAARCARTAASSSPT</sequence>
<name>A0A0F6YHI9_9BACT</name>
<evidence type="ECO:0000313" key="2">
    <source>
        <dbReference type="Proteomes" id="UP000034883"/>
    </source>
</evidence>
<keyword evidence="2" id="KW-1185">Reference proteome</keyword>
<dbReference type="SUPFAM" id="SSF51905">
    <property type="entry name" value="FAD/NAD(P)-binding domain"/>
    <property type="match status" value="1"/>
</dbReference>
<accession>A0A0F6YHI9</accession>
<dbReference type="Proteomes" id="UP000034883">
    <property type="component" value="Chromosome"/>
</dbReference>
<organism evidence="1 2">
    <name type="scientific">Sandaracinus amylolyticus</name>
    <dbReference type="NCBI Taxonomy" id="927083"/>
    <lineage>
        <taxon>Bacteria</taxon>
        <taxon>Pseudomonadati</taxon>
        <taxon>Myxococcota</taxon>
        <taxon>Polyangia</taxon>
        <taxon>Polyangiales</taxon>
        <taxon>Sandaracinaceae</taxon>
        <taxon>Sandaracinus</taxon>
    </lineage>
</organism>
<dbReference type="STRING" id="927083.DB32_003087"/>
<evidence type="ECO:0000313" key="1">
    <source>
        <dbReference type="EMBL" id="AKF05938.1"/>
    </source>
</evidence>
<gene>
    <name evidence="1" type="ORF">DB32_003087</name>
</gene>
<dbReference type="EMBL" id="CP011125">
    <property type="protein sequence ID" value="AKF05938.1"/>
    <property type="molecule type" value="Genomic_DNA"/>
</dbReference>
<reference evidence="1 2" key="1">
    <citation type="submission" date="2015-03" db="EMBL/GenBank/DDBJ databases">
        <title>Genome assembly of Sandaracinus amylolyticus DSM 53668.</title>
        <authorList>
            <person name="Sharma G."/>
            <person name="Subramanian S."/>
        </authorList>
    </citation>
    <scope>NUCLEOTIDE SEQUENCE [LARGE SCALE GENOMIC DNA]</scope>
    <source>
        <strain evidence="1 2">DSM 53668</strain>
    </source>
</reference>
<dbReference type="KEGG" id="samy:DB32_003087"/>
<dbReference type="InterPro" id="IPR036188">
    <property type="entry name" value="FAD/NAD-bd_sf"/>
</dbReference>
<dbReference type="RefSeq" id="WP_053233155.1">
    <property type="nucleotide sequence ID" value="NZ_CP011125.1"/>
</dbReference>
<dbReference type="AlphaFoldDB" id="A0A0F6YHI9"/>
<proteinExistence type="predicted"/>
<dbReference type="Gene3D" id="3.50.50.60">
    <property type="entry name" value="FAD/NAD(P)-binding domain"/>
    <property type="match status" value="1"/>
</dbReference>
<protein>
    <submittedName>
        <fullName evidence="1">Uncharacterized protein</fullName>
    </submittedName>
</protein>